<dbReference type="InterPro" id="IPR008143">
    <property type="entry name" value="Ala_DH/PNT_CS2"/>
</dbReference>
<evidence type="ECO:0000313" key="12">
    <source>
        <dbReference type="EMBL" id="PFC74671.1"/>
    </source>
</evidence>
<protein>
    <recommendedName>
        <fullName evidence="3 6">Alanine dehydrogenase</fullName>
        <ecNumber evidence="3 6">1.4.1.1</ecNumber>
    </recommendedName>
</protein>
<dbReference type="NCBIfam" id="TIGR00518">
    <property type="entry name" value="alaDH"/>
    <property type="match status" value="1"/>
</dbReference>
<evidence type="ECO:0000256" key="2">
    <source>
        <dbReference type="ARBA" id="ARBA00005689"/>
    </source>
</evidence>
<dbReference type="PROSITE" id="PS00837">
    <property type="entry name" value="ALADH_PNT_2"/>
    <property type="match status" value="1"/>
</dbReference>
<evidence type="ECO:0000256" key="9">
    <source>
        <dbReference type="PIRSR" id="PIRSR000183-3"/>
    </source>
</evidence>
<dbReference type="Pfam" id="PF01262">
    <property type="entry name" value="AlaDh_PNT_C"/>
    <property type="match status" value="1"/>
</dbReference>
<feature type="domain" description="Alanine dehydrogenase/pyridine nucleotide transhydrogenase NAD(H)-binding" evidence="10">
    <location>
        <begin position="148"/>
        <end position="297"/>
    </location>
</feature>
<dbReference type="GO" id="GO:0005886">
    <property type="term" value="C:plasma membrane"/>
    <property type="evidence" value="ECO:0007669"/>
    <property type="project" value="TreeGrafter"/>
</dbReference>
<feature type="binding site" evidence="9">
    <location>
        <begin position="238"/>
        <end position="239"/>
    </location>
    <ligand>
        <name>NAD(+)</name>
        <dbReference type="ChEBI" id="CHEBI:57540"/>
    </ligand>
</feature>
<feature type="active site" description="Proton donor/acceptor" evidence="7">
    <location>
        <position position="95"/>
    </location>
</feature>
<dbReference type="CDD" id="cd05305">
    <property type="entry name" value="L-AlaDH"/>
    <property type="match status" value="1"/>
</dbReference>
<dbReference type="SMART" id="SM01002">
    <property type="entry name" value="AlaDh_PNT_C"/>
    <property type="match status" value="1"/>
</dbReference>
<evidence type="ECO:0000259" key="10">
    <source>
        <dbReference type="SMART" id="SM01002"/>
    </source>
</evidence>
<evidence type="ECO:0000256" key="4">
    <source>
        <dbReference type="ARBA" id="ARBA00023002"/>
    </source>
</evidence>
<comment type="pathway">
    <text evidence="1">Amino-acid degradation; L-alanine degradation via dehydrogenase pathway; NH(3) and pyruvate from L-alanine: step 1/1.</text>
</comment>
<dbReference type="InterPro" id="IPR007886">
    <property type="entry name" value="AlaDH/PNT_N"/>
</dbReference>
<evidence type="ECO:0000256" key="3">
    <source>
        <dbReference type="ARBA" id="ARBA00012897"/>
    </source>
</evidence>
<accession>A0A2B4DF92</accession>
<dbReference type="SUPFAM" id="SSF51735">
    <property type="entry name" value="NAD(P)-binding Rossmann-fold domains"/>
    <property type="match status" value="1"/>
</dbReference>
<dbReference type="UniPathway" id="UPA00527">
    <property type="reaction ID" value="UER00585"/>
</dbReference>
<dbReference type="GO" id="GO:0000166">
    <property type="term" value="F:nucleotide binding"/>
    <property type="evidence" value="ECO:0007669"/>
    <property type="project" value="UniProtKB-KW"/>
</dbReference>
<dbReference type="EMBL" id="NTQT01000014">
    <property type="protein sequence ID" value="PFC74671.1"/>
    <property type="molecule type" value="Genomic_DNA"/>
</dbReference>
<organism evidence="12 13">
    <name type="scientific">Bacillus cereus</name>
    <dbReference type="NCBI Taxonomy" id="1396"/>
    <lineage>
        <taxon>Bacteria</taxon>
        <taxon>Bacillati</taxon>
        <taxon>Bacillota</taxon>
        <taxon>Bacilli</taxon>
        <taxon>Bacillales</taxon>
        <taxon>Bacillaceae</taxon>
        <taxon>Bacillus</taxon>
        <taxon>Bacillus cereus group</taxon>
    </lineage>
</organism>
<dbReference type="GO" id="GO:0042853">
    <property type="term" value="P:L-alanine catabolic process"/>
    <property type="evidence" value="ECO:0007669"/>
    <property type="project" value="UniProtKB-UniPathway"/>
</dbReference>
<dbReference type="GO" id="GO:0000286">
    <property type="term" value="F:alanine dehydrogenase activity"/>
    <property type="evidence" value="ECO:0007669"/>
    <property type="project" value="UniProtKB-UniRule"/>
</dbReference>
<feature type="binding site" evidence="9">
    <location>
        <begin position="266"/>
        <end position="269"/>
    </location>
    <ligand>
        <name>NAD(+)</name>
        <dbReference type="ChEBI" id="CHEBI:57540"/>
    </ligand>
</feature>
<feature type="binding site" evidence="9">
    <location>
        <position position="279"/>
    </location>
    <ligand>
        <name>NAD(+)</name>
        <dbReference type="ChEBI" id="CHEBI:57540"/>
    </ligand>
</feature>
<dbReference type="Proteomes" id="UP000220226">
    <property type="component" value="Unassembled WGS sequence"/>
</dbReference>
<gene>
    <name evidence="12" type="primary">ald</name>
    <name evidence="12" type="ORF">CN290_11785</name>
</gene>
<evidence type="ECO:0000256" key="7">
    <source>
        <dbReference type="PIRSR" id="PIRSR000183-1"/>
    </source>
</evidence>
<dbReference type="PANTHER" id="PTHR42795">
    <property type="entry name" value="ALANINE DEHYDROGENASE"/>
    <property type="match status" value="1"/>
</dbReference>
<evidence type="ECO:0000256" key="6">
    <source>
        <dbReference type="PIRNR" id="PIRNR000183"/>
    </source>
</evidence>
<dbReference type="RefSeq" id="WP_098198419.1">
    <property type="nucleotide sequence ID" value="NZ_NTQA01000025.1"/>
</dbReference>
<dbReference type="InterPro" id="IPR036291">
    <property type="entry name" value="NAD(P)-bd_dom_sf"/>
</dbReference>
<dbReference type="PANTHER" id="PTHR42795:SF1">
    <property type="entry name" value="ALANINE DEHYDROGENASE"/>
    <property type="match status" value="1"/>
</dbReference>
<comment type="caution">
    <text evidence="12">The sequence shown here is derived from an EMBL/GenBank/DDBJ whole genome shotgun (WGS) entry which is preliminary data.</text>
</comment>
<dbReference type="AlphaFoldDB" id="A0A2B4DF92"/>
<feature type="active site" description="Proton donor/acceptor" evidence="7">
    <location>
        <position position="269"/>
    </location>
</feature>
<feature type="binding site" evidence="8">
    <location>
        <position position="74"/>
    </location>
    <ligand>
        <name>substrate</name>
    </ligand>
</feature>
<evidence type="ECO:0000259" key="11">
    <source>
        <dbReference type="SMART" id="SM01003"/>
    </source>
</evidence>
<dbReference type="Gene3D" id="3.40.50.720">
    <property type="entry name" value="NAD(P)-binding Rossmann-like Domain"/>
    <property type="match status" value="2"/>
</dbReference>
<sequence>MRIGIPTEIKNNENRVAMTPAGAVHLVQNGHEVFVQKGAGIGSGFTDEEYVQAGAKLVETAEEAWNQDMVMKVKEPVASEYSYFREGLILFTYLHLAPEPELTKALIDNKVVSIAYETVQLDNRSLPLLAPMSEVAGRMSAQIGAQFLEKNKGGKGILLAGVPGVKRGKVTIIGGGQAGTNAAKIAVGLGADVTIIDLSAERLRQLDDIFGNQVKTLMSNPYNIAEAVKESDLVIGAVLIPGAKAPKLVTEEMIQSMEPGSVVVDIAIDQGGIFETTDRITTHDNPTYEKHGVVHYAVANMPGAVPRTSTLALTNVTVPYAVQIANKGYKDACLGNTALLKGINTLDGYVTFEAVAEAHGLQYADAKELLEKAPALS</sequence>
<dbReference type="EC" id="1.4.1.1" evidence="3 6"/>
<dbReference type="InterPro" id="IPR008141">
    <property type="entry name" value="Ala_DH"/>
</dbReference>
<feature type="binding site" evidence="9">
    <location>
        <position position="219"/>
    </location>
    <ligand>
        <name>NAD(+)</name>
        <dbReference type="ChEBI" id="CHEBI:57540"/>
    </ligand>
</feature>
<feature type="binding site" evidence="8">
    <location>
        <position position="15"/>
    </location>
    <ligand>
        <name>substrate</name>
    </ligand>
</feature>
<keyword evidence="9" id="KW-0547">Nucleotide-binding</keyword>
<comment type="similarity">
    <text evidence="2 6">Belongs to the AlaDH/PNT family.</text>
</comment>
<feature type="binding site" evidence="9">
    <location>
        <position position="202"/>
    </location>
    <ligand>
        <name>NAD(+)</name>
        <dbReference type="ChEBI" id="CHEBI:57540"/>
    </ligand>
</feature>
<feature type="binding site" evidence="9">
    <location>
        <position position="197"/>
    </location>
    <ligand>
        <name>NAD(+)</name>
        <dbReference type="ChEBI" id="CHEBI:57540"/>
    </ligand>
</feature>
<evidence type="ECO:0000256" key="5">
    <source>
        <dbReference type="ARBA" id="ARBA00023027"/>
    </source>
</evidence>
<feature type="binding site" evidence="9">
    <location>
        <position position="133"/>
    </location>
    <ligand>
        <name>NAD(+)</name>
        <dbReference type="ChEBI" id="CHEBI:57540"/>
    </ligand>
</feature>
<evidence type="ECO:0000313" key="13">
    <source>
        <dbReference type="Proteomes" id="UP000220226"/>
    </source>
</evidence>
<dbReference type="PIRSF" id="PIRSF000183">
    <property type="entry name" value="Alanine_dh"/>
    <property type="match status" value="1"/>
</dbReference>
<dbReference type="InterPro" id="IPR007698">
    <property type="entry name" value="AlaDH/PNT_NAD(H)-bd"/>
</dbReference>
<name>A0A2B4DF92_BACCE</name>
<evidence type="ECO:0000256" key="8">
    <source>
        <dbReference type="PIRSR" id="PIRSR000183-2"/>
    </source>
</evidence>
<proteinExistence type="inferred from homology"/>
<dbReference type="SUPFAM" id="SSF52283">
    <property type="entry name" value="Formate/glycerate dehydrogenase catalytic domain-like"/>
    <property type="match status" value="1"/>
</dbReference>
<keyword evidence="4 6" id="KW-0560">Oxidoreductase</keyword>
<comment type="catalytic activity">
    <reaction evidence="6">
        <text>L-alanine + NAD(+) + H2O = pyruvate + NH4(+) + NADH + H(+)</text>
        <dbReference type="Rhea" id="RHEA:18405"/>
        <dbReference type="ChEBI" id="CHEBI:15361"/>
        <dbReference type="ChEBI" id="CHEBI:15377"/>
        <dbReference type="ChEBI" id="CHEBI:15378"/>
        <dbReference type="ChEBI" id="CHEBI:28938"/>
        <dbReference type="ChEBI" id="CHEBI:57540"/>
        <dbReference type="ChEBI" id="CHEBI:57945"/>
        <dbReference type="ChEBI" id="CHEBI:57972"/>
        <dbReference type="EC" id="1.4.1.1"/>
    </reaction>
</comment>
<keyword evidence="5 6" id="KW-0520">NAD</keyword>
<reference evidence="12 13" key="1">
    <citation type="submission" date="2017-09" db="EMBL/GenBank/DDBJ databases">
        <title>Large-scale bioinformatics analysis of Bacillus genomes uncovers conserved roles of natural products in bacterial physiology.</title>
        <authorList>
            <consortium name="Agbiome Team Llc"/>
            <person name="Bleich R.M."/>
            <person name="Grubbs K.J."/>
            <person name="Santa Maria K.C."/>
            <person name="Allen S.E."/>
            <person name="Farag S."/>
            <person name="Shank E.A."/>
            <person name="Bowers A."/>
        </authorList>
    </citation>
    <scope>NUCLEOTIDE SEQUENCE [LARGE SCALE GENOMIC DNA]</scope>
    <source>
        <strain evidence="12 13">AFS025165</strain>
    </source>
</reference>
<dbReference type="FunFam" id="3.40.50.720:FF:000049">
    <property type="entry name" value="Alanine dehydrogenase"/>
    <property type="match status" value="1"/>
</dbReference>
<evidence type="ECO:0000256" key="1">
    <source>
        <dbReference type="ARBA" id="ARBA00005206"/>
    </source>
</evidence>
<feature type="domain" description="Alanine dehydrogenase/pyridine nucleotide transhydrogenase N-terminal" evidence="11">
    <location>
        <begin position="4"/>
        <end position="136"/>
    </location>
</feature>
<dbReference type="Pfam" id="PF05222">
    <property type="entry name" value="AlaDh_PNT_N"/>
    <property type="match status" value="1"/>
</dbReference>
<feature type="binding site" evidence="9">
    <location>
        <begin position="298"/>
        <end position="301"/>
    </location>
    <ligand>
        <name>NAD(+)</name>
        <dbReference type="ChEBI" id="CHEBI:57540"/>
    </ligand>
</feature>
<dbReference type="SMART" id="SM01003">
    <property type="entry name" value="AlaDh_PNT_N"/>
    <property type="match status" value="1"/>
</dbReference>